<comment type="caution">
    <text evidence="1">The sequence shown here is derived from an EMBL/GenBank/DDBJ whole genome shotgun (WGS) entry which is preliminary data.</text>
</comment>
<dbReference type="EMBL" id="CAJJDN010000178">
    <property type="protein sequence ID" value="CAD8127607.1"/>
    <property type="molecule type" value="Genomic_DNA"/>
</dbReference>
<dbReference type="AlphaFoldDB" id="A0A8S1RJF7"/>
<accession>A0A8S1RJF7</accession>
<keyword evidence="2" id="KW-1185">Reference proteome</keyword>
<evidence type="ECO:0000313" key="1">
    <source>
        <dbReference type="EMBL" id="CAD8127607.1"/>
    </source>
</evidence>
<sequence>MLQRRKYKKNNQFYTLISNQVLEKLDDQHQEKMMMLQFNHSVKFEVLDNKIMSYYQIKQMSIFKMLSKRHRRIIMNRYTYQ</sequence>
<reference evidence="1" key="1">
    <citation type="submission" date="2021-01" db="EMBL/GenBank/DDBJ databases">
        <authorList>
            <consortium name="Genoscope - CEA"/>
            <person name="William W."/>
        </authorList>
    </citation>
    <scope>NUCLEOTIDE SEQUENCE</scope>
</reference>
<organism evidence="1 2">
    <name type="scientific">Paramecium sonneborni</name>
    <dbReference type="NCBI Taxonomy" id="65129"/>
    <lineage>
        <taxon>Eukaryota</taxon>
        <taxon>Sar</taxon>
        <taxon>Alveolata</taxon>
        <taxon>Ciliophora</taxon>
        <taxon>Intramacronucleata</taxon>
        <taxon>Oligohymenophorea</taxon>
        <taxon>Peniculida</taxon>
        <taxon>Parameciidae</taxon>
        <taxon>Paramecium</taxon>
    </lineage>
</organism>
<gene>
    <name evidence="1" type="ORF">PSON_ATCC_30995.1.T1780040</name>
</gene>
<proteinExistence type="predicted"/>
<name>A0A8S1RJF7_9CILI</name>
<protein>
    <submittedName>
        <fullName evidence="1">Uncharacterized protein</fullName>
    </submittedName>
</protein>
<evidence type="ECO:0000313" key="2">
    <source>
        <dbReference type="Proteomes" id="UP000692954"/>
    </source>
</evidence>
<dbReference type="Proteomes" id="UP000692954">
    <property type="component" value="Unassembled WGS sequence"/>
</dbReference>